<proteinExistence type="predicted"/>
<organism evidence="1 2">
    <name type="scientific">Vigna mungo</name>
    <name type="common">Black gram</name>
    <name type="synonym">Phaseolus mungo</name>
    <dbReference type="NCBI Taxonomy" id="3915"/>
    <lineage>
        <taxon>Eukaryota</taxon>
        <taxon>Viridiplantae</taxon>
        <taxon>Streptophyta</taxon>
        <taxon>Embryophyta</taxon>
        <taxon>Tracheophyta</taxon>
        <taxon>Spermatophyta</taxon>
        <taxon>Magnoliopsida</taxon>
        <taxon>eudicotyledons</taxon>
        <taxon>Gunneridae</taxon>
        <taxon>Pentapetalae</taxon>
        <taxon>rosids</taxon>
        <taxon>fabids</taxon>
        <taxon>Fabales</taxon>
        <taxon>Fabaceae</taxon>
        <taxon>Papilionoideae</taxon>
        <taxon>50 kb inversion clade</taxon>
        <taxon>NPAAA clade</taxon>
        <taxon>indigoferoid/millettioid clade</taxon>
        <taxon>Phaseoleae</taxon>
        <taxon>Vigna</taxon>
    </lineage>
</organism>
<sequence>MARIYSASFCSRGESRPTTFAHRRYATPIEDDPIKEAFEALDDDVEEEEHEDVPHIKEDVGGFARGPRYASLLTHYVQHDRWEMLKLISHGKKEFEFEEVRTTLVDLVEIVEKGSIGSKNSSRRRRKSFFEEFLKEEVICAYCLIKFYTAGVHHIDQDFYQSLEDCCYPIGITGGELVEF</sequence>
<gene>
    <name evidence="1" type="ORF">V8G54_036666</name>
</gene>
<evidence type="ECO:0000313" key="2">
    <source>
        <dbReference type="Proteomes" id="UP001374535"/>
    </source>
</evidence>
<evidence type="ECO:0000313" key="1">
    <source>
        <dbReference type="EMBL" id="WVY91152.1"/>
    </source>
</evidence>
<dbReference type="EMBL" id="CP144690">
    <property type="protein sequence ID" value="WVY91152.1"/>
    <property type="molecule type" value="Genomic_DNA"/>
</dbReference>
<name>A0AAQ3RFU7_VIGMU</name>
<accession>A0AAQ3RFU7</accession>
<reference evidence="1 2" key="1">
    <citation type="journal article" date="2023" name="Life. Sci Alliance">
        <title>Evolutionary insights into 3D genome organization and epigenetic landscape of Vigna mungo.</title>
        <authorList>
            <person name="Junaid A."/>
            <person name="Singh B."/>
            <person name="Bhatia S."/>
        </authorList>
    </citation>
    <scope>NUCLEOTIDE SEQUENCE [LARGE SCALE GENOMIC DNA]</scope>
    <source>
        <strain evidence="1">Urdbean</strain>
    </source>
</reference>
<keyword evidence="2" id="KW-1185">Reference proteome</keyword>
<dbReference type="Proteomes" id="UP001374535">
    <property type="component" value="Chromosome 11"/>
</dbReference>
<dbReference type="AlphaFoldDB" id="A0AAQ3RFU7"/>
<protein>
    <submittedName>
        <fullName evidence="1">Uncharacterized protein</fullName>
    </submittedName>
</protein>